<keyword evidence="8" id="KW-1185">Reference proteome</keyword>
<accession>A0ABX1JVM2</accession>
<keyword evidence="3" id="KW-0274">FAD</keyword>
<keyword evidence="4" id="KW-0560">Oxidoreductase</keyword>
<keyword evidence="2" id="KW-0285">Flavoprotein</keyword>
<sequence>ACRVLDTEGRVVEGIFVAGDVSCAPQPLYGNRFLVLEHWGDAVSQAEAAAHNMAGAAGLQPHQAMPKFWSMQFGHEIKGVGVPSVADQVVIAQGSVPRRRFLAVYGCRGRIVAAVAVNQNKWLDFYEPLIEQGAAFPPSFRQVDEPDQRGPVPAGFRAAAPVPPIKAPPPWPSPRSGNRSWTTPTGPIPTPSTPDSAAPR</sequence>
<dbReference type="Gene3D" id="3.30.390.30">
    <property type="match status" value="1"/>
</dbReference>
<dbReference type="SUPFAM" id="SSF55424">
    <property type="entry name" value="FAD/NAD-linked reductases, dimerisation (C-terminal) domain"/>
    <property type="match status" value="1"/>
</dbReference>
<dbReference type="SUPFAM" id="SSF51905">
    <property type="entry name" value="FAD/NAD(P)-binding domain"/>
    <property type="match status" value="1"/>
</dbReference>
<evidence type="ECO:0000259" key="6">
    <source>
        <dbReference type="Pfam" id="PF14759"/>
    </source>
</evidence>
<feature type="region of interest" description="Disordered" evidence="5">
    <location>
        <begin position="139"/>
        <end position="200"/>
    </location>
</feature>
<evidence type="ECO:0000256" key="4">
    <source>
        <dbReference type="ARBA" id="ARBA00023002"/>
    </source>
</evidence>
<dbReference type="PANTHER" id="PTHR43557:SF2">
    <property type="entry name" value="RIESKE DOMAIN-CONTAINING PROTEIN-RELATED"/>
    <property type="match status" value="1"/>
</dbReference>
<feature type="domain" description="Reductase C-terminal" evidence="6">
    <location>
        <begin position="68"/>
        <end position="138"/>
    </location>
</feature>
<protein>
    <recommendedName>
        <fullName evidence="6">Reductase C-terminal domain-containing protein</fullName>
    </recommendedName>
</protein>
<evidence type="ECO:0000313" key="7">
    <source>
        <dbReference type="EMBL" id="NKX52830.1"/>
    </source>
</evidence>
<dbReference type="Gene3D" id="3.50.50.60">
    <property type="entry name" value="FAD/NAD(P)-binding domain"/>
    <property type="match status" value="1"/>
</dbReference>
<comment type="cofactor">
    <cofactor evidence="1">
        <name>FAD</name>
        <dbReference type="ChEBI" id="CHEBI:57692"/>
    </cofactor>
</comment>
<evidence type="ECO:0000256" key="3">
    <source>
        <dbReference type="ARBA" id="ARBA00022827"/>
    </source>
</evidence>
<name>A0ABX1JVM2_9MICC</name>
<comment type="caution">
    <text evidence="7">The sequence shown here is derived from an EMBL/GenBank/DDBJ whole genome shotgun (WGS) entry which is preliminary data.</text>
</comment>
<dbReference type="InterPro" id="IPR036188">
    <property type="entry name" value="FAD/NAD-bd_sf"/>
</dbReference>
<evidence type="ECO:0000256" key="2">
    <source>
        <dbReference type="ARBA" id="ARBA00022630"/>
    </source>
</evidence>
<dbReference type="Pfam" id="PF14759">
    <property type="entry name" value="Reductase_C"/>
    <property type="match status" value="1"/>
</dbReference>
<dbReference type="EMBL" id="JAAZSR010000776">
    <property type="protein sequence ID" value="NKX52830.1"/>
    <property type="molecule type" value="Genomic_DNA"/>
</dbReference>
<gene>
    <name evidence="7" type="ORF">HER39_20085</name>
</gene>
<dbReference type="PANTHER" id="PTHR43557">
    <property type="entry name" value="APOPTOSIS-INDUCING FACTOR 1"/>
    <property type="match status" value="1"/>
</dbReference>
<dbReference type="InterPro" id="IPR016156">
    <property type="entry name" value="FAD/NAD-linked_Rdtase_dimer_sf"/>
</dbReference>
<feature type="compositionally biased region" description="Pro residues" evidence="5">
    <location>
        <begin position="161"/>
        <end position="173"/>
    </location>
</feature>
<evidence type="ECO:0000256" key="5">
    <source>
        <dbReference type="SAM" id="MobiDB-lite"/>
    </source>
</evidence>
<dbReference type="InterPro" id="IPR050446">
    <property type="entry name" value="FAD-oxidoreductase/Apoptosis"/>
</dbReference>
<proteinExistence type="predicted"/>
<evidence type="ECO:0000256" key="1">
    <source>
        <dbReference type="ARBA" id="ARBA00001974"/>
    </source>
</evidence>
<reference evidence="7 8" key="1">
    <citation type="submission" date="2020-04" db="EMBL/GenBank/DDBJ databases">
        <authorList>
            <person name="Liu S."/>
        </authorList>
    </citation>
    <scope>NUCLEOTIDE SEQUENCE [LARGE SCALE GENOMIC DNA]</scope>
    <source>
        <strain evidence="7 8">CGMCC 1.15091</strain>
    </source>
</reference>
<organism evidence="7 8">
    <name type="scientific">Arthrobacter deserti</name>
    <dbReference type="NCBI Taxonomy" id="1742687"/>
    <lineage>
        <taxon>Bacteria</taxon>
        <taxon>Bacillati</taxon>
        <taxon>Actinomycetota</taxon>
        <taxon>Actinomycetes</taxon>
        <taxon>Micrococcales</taxon>
        <taxon>Micrococcaceae</taxon>
        <taxon>Arthrobacter</taxon>
    </lineage>
</organism>
<dbReference type="Proteomes" id="UP000523795">
    <property type="component" value="Unassembled WGS sequence"/>
</dbReference>
<feature type="non-terminal residue" evidence="7">
    <location>
        <position position="1"/>
    </location>
</feature>
<evidence type="ECO:0000313" key="8">
    <source>
        <dbReference type="Proteomes" id="UP000523795"/>
    </source>
</evidence>
<dbReference type="InterPro" id="IPR028202">
    <property type="entry name" value="Reductase_C"/>
</dbReference>